<evidence type="ECO:0000313" key="2">
    <source>
        <dbReference type="Proteomes" id="UP000246303"/>
    </source>
</evidence>
<dbReference type="RefSeq" id="WP_110106293.1">
    <property type="nucleotide sequence ID" value="NZ_JACBZZ010000001.1"/>
</dbReference>
<sequence length="122" mass="13191">MIGRLHHVVLDTADPSGLAHFYSAILGLPITFSSEEWIVVAANDTSSGLAFQNAPGHVPPTWPDPSSSQQFHLDIMVEDIDEASTRVQALGARKVHAADHVFVDPSGHPFCLIKMPDWAAPL</sequence>
<dbReference type="SUPFAM" id="SSF54593">
    <property type="entry name" value="Glyoxalase/Bleomycin resistance protein/Dihydroxybiphenyl dioxygenase"/>
    <property type="match status" value="1"/>
</dbReference>
<dbReference type="EMBL" id="QHLZ01000006">
    <property type="protein sequence ID" value="PXA65117.1"/>
    <property type="molecule type" value="Genomic_DNA"/>
</dbReference>
<dbReference type="Proteomes" id="UP000246303">
    <property type="component" value="Unassembled WGS sequence"/>
</dbReference>
<reference evidence="1 2" key="1">
    <citation type="submission" date="2018-05" db="EMBL/GenBank/DDBJ databases">
        <title>Genetic diversity of glacier-inhabiting Cryobacterium bacteria in China and description of Cryobacterium mengkeensis sp. nov. and Arthrobacter glacialis sp. nov.</title>
        <authorList>
            <person name="Liu Q."/>
            <person name="Xin Y.-H."/>
        </authorList>
    </citation>
    <scope>NUCLEOTIDE SEQUENCE [LARGE SCALE GENOMIC DNA]</scope>
    <source>
        <strain evidence="1 2">GP3</strain>
    </source>
</reference>
<dbReference type="Pfam" id="PF18029">
    <property type="entry name" value="Glyoxalase_6"/>
    <property type="match status" value="1"/>
</dbReference>
<dbReference type="InterPro" id="IPR041581">
    <property type="entry name" value="Glyoxalase_6"/>
</dbReference>
<dbReference type="PANTHER" id="PTHR35908">
    <property type="entry name" value="HYPOTHETICAL FUSION PROTEIN"/>
    <property type="match status" value="1"/>
</dbReference>
<dbReference type="CDD" id="cd06587">
    <property type="entry name" value="VOC"/>
    <property type="match status" value="1"/>
</dbReference>
<dbReference type="InterPro" id="IPR029068">
    <property type="entry name" value="Glyas_Bleomycin-R_OHBP_Dase"/>
</dbReference>
<name>A0A2V3DQT7_9MICC</name>
<dbReference type="InterPro" id="IPR037523">
    <property type="entry name" value="VOC_core"/>
</dbReference>
<dbReference type="AlphaFoldDB" id="A0A2V3DQT7"/>
<accession>A0A2V3DQT7</accession>
<keyword evidence="2" id="KW-1185">Reference proteome</keyword>
<proteinExistence type="predicted"/>
<dbReference type="PROSITE" id="PS51819">
    <property type="entry name" value="VOC"/>
    <property type="match status" value="1"/>
</dbReference>
<comment type="caution">
    <text evidence="1">The sequence shown here is derived from an EMBL/GenBank/DDBJ whole genome shotgun (WGS) entry which is preliminary data.</text>
</comment>
<protein>
    <submittedName>
        <fullName evidence="1">Glyoxalase</fullName>
    </submittedName>
</protein>
<evidence type="ECO:0000313" key="1">
    <source>
        <dbReference type="EMBL" id="PXA65117.1"/>
    </source>
</evidence>
<dbReference type="Gene3D" id="3.10.180.10">
    <property type="entry name" value="2,3-Dihydroxybiphenyl 1,2-Dioxygenase, domain 1"/>
    <property type="match status" value="1"/>
</dbReference>
<dbReference type="PANTHER" id="PTHR35908:SF1">
    <property type="entry name" value="CONSERVED PROTEIN"/>
    <property type="match status" value="1"/>
</dbReference>
<organism evidence="1 2">
    <name type="scientific">Arthrobacter psychrochitiniphilus</name>
    <dbReference type="NCBI Taxonomy" id="291045"/>
    <lineage>
        <taxon>Bacteria</taxon>
        <taxon>Bacillati</taxon>
        <taxon>Actinomycetota</taxon>
        <taxon>Actinomycetes</taxon>
        <taxon>Micrococcales</taxon>
        <taxon>Micrococcaceae</taxon>
        <taxon>Arthrobacter</taxon>
    </lineage>
</organism>
<gene>
    <name evidence="1" type="ORF">CVS29_10510</name>
</gene>
<dbReference type="OrthoDB" id="1645442at2"/>